<dbReference type="Pfam" id="PF12728">
    <property type="entry name" value="HTH_17"/>
    <property type="match status" value="1"/>
</dbReference>
<dbReference type="InterPro" id="IPR041657">
    <property type="entry name" value="HTH_17"/>
</dbReference>
<dbReference type="InterPro" id="IPR016142">
    <property type="entry name" value="Citrate_synth-like_lrg_a-sub"/>
</dbReference>
<dbReference type="PANTHER" id="PTHR11739:SF4">
    <property type="entry name" value="CITRATE SYNTHASE, PEROXISOMAL"/>
    <property type="match status" value="1"/>
</dbReference>
<dbReference type="AlphaFoldDB" id="M3CIU0"/>
<dbReference type="EC" id="2.3.3.16" evidence="3"/>
<dbReference type="InterPro" id="IPR016143">
    <property type="entry name" value="Citrate_synth-like_sm_a-sub"/>
</dbReference>
<comment type="similarity">
    <text evidence="2">Belongs to the citrate synthase family.</text>
</comment>
<dbReference type="PANTHER" id="PTHR11739">
    <property type="entry name" value="CITRATE SYNTHASE"/>
    <property type="match status" value="1"/>
</dbReference>
<sequence length="374" mass="38969">MTSEQAAEALGVRLSTLYAYVSRGVIAREVSTGPEGQRVSRFRRDDVLALARARSRPRAGALPLIESEVTQLDASGRLAFRGVDVADCAAWGFERTACHVLGMSDADATWRAEAAEAAEAEGTVPGDPAGADVVRWTVMRGAARDRERTCLEPGHCREVAVTAVAASTTALTGLRDGTVAERLARAWAPEPVDDARLAGVGRALDAALTALVDHELTASTLAARTAAGVGADPWMVLLTGLAAMSGRAQAGASRAATRALRAWIATRAVPDAPVPGFGHKVYVGPDPRVAVLLDRVADVSPDAADAADDLAVRVAREHSVHPNVDAALAALTVAADLPADAGEVVFTLARIPGLMAHALEEYPNGLRLRPRALA</sequence>
<comment type="pathway">
    <text evidence="1">Carbohydrate metabolism; tricarboxylic acid cycle.</text>
</comment>
<accession>M3CIU0</accession>
<evidence type="ECO:0000259" key="5">
    <source>
        <dbReference type="Pfam" id="PF12728"/>
    </source>
</evidence>
<dbReference type="SUPFAM" id="SSF48256">
    <property type="entry name" value="Citrate synthase"/>
    <property type="match status" value="1"/>
</dbReference>
<dbReference type="Gene3D" id="1.10.230.10">
    <property type="entry name" value="Cytochrome P450-Terp, domain 2"/>
    <property type="match status" value="1"/>
</dbReference>
<evidence type="ECO:0000313" key="6">
    <source>
        <dbReference type="EMBL" id="EMF23988.1"/>
    </source>
</evidence>
<dbReference type="OrthoDB" id="9800864at2"/>
<comment type="caution">
    <text evidence="6">The sequence shown here is derived from an EMBL/GenBank/DDBJ whole genome shotgun (WGS) entry which is preliminary data.</text>
</comment>
<dbReference type="GO" id="GO:0005829">
    <property type="term" value="C:cytosol"/>
    <property type="evidence" value="ECO:0007669"/>
    <property type="project" value="TreeGrafter"/>
</dbReference>
<feature type="domain" description="Helix-turn-helix" evidence="5">
    <location>
        <begin position="1"/>
        <end position="54"/>
    </location>
</feature>
<dbReference type="InterPro" id="IPR002020">
    <property type="entry name" value="Citrate_synthase"/>
</dbReference>
<evidence type="ECO:0000256" key="4">
    <source>
        <dbReference type="ARBA" id="ARBA00022679"/>
    </source>
</evidence>
<dbReference type="GO" id="GO:0006099">
    <property type="term" value="P:tricarboxylic acid cycle"/>
    <property type="evidence" value="ECO:0007669"/>
    <property type="project" value="UniProtKB-UniPathway"/>
</dbReference>
<dbReference type="InterPro" id="IPR036969">
    <property type="entry name" value="Citrate_synthase_sf"/>
</dbReference>
<dbReference type="Gene3D" id="1.10.580.10">
    <property type="entry name" value="Citrate Synthase, domain 1"/>
    <property type="match status" value="1"/>
</dbReference>
<dbReference type="GO" id="GO:0005975">
    <property type="term" value="P:carbohydrate metabolic process"/>
    <property type="evidence" value="ECO:0007669"/>
    <property type="project" value="TreeGrafter"/>
</dbReference>
<proteinExistence type="inferred from homology"/>
<organism evidence="6 7">
    <name type="scientific">Streptomyces gancidicus BKS 13-15</name>
    <dbReference type="NCBI Taxonomy" id="1284664"/>
    <lineage>
        <taxon>Bacteria</taxon>
        <taxon>Bacillati</taxon>
        <taxon>Actinomycetota</taxon>
        <taxon>Actinomycetes</taxon>
        <taxon>Kitasatosporales</taxon>
        <taxon>Streptomycetaceae</taxon>
        <taxon>Streptomyces</taxon>
        <taxon>Streptomyces pseudogriseolus group</taxon>
    </lineage>
</organism>
<keyword evidence="7" id="KW-1185">Reference proteome</keyword>
<reference evidence="6 7" key="1">
    <citation type="journal article" date="2013" name="Genome Announc.">
        <title>Draft Genome Sequence of Streptomyces gancidicus Strain BKS 13-15.</title>
        <authorList>
            <person name="Kumar S."/>
            <person name="Kaur N."/>
            <person name="Singh N.K."/>
            <person name="Raghava G.P."/>
            <person name="Mayilraj S."/>
        </authorList>
    </citation>
    <scope>NUCLEOTIDE SEQUENCE [LARGE SCALE GENOMIC DNA]</scope>
    <source>
        <strain evidence="6 7">BKS 13-15</strain>
    </source>
</reference>
<dbReference type="UniPathway" id="UPA00223"/>
<dbReference type="PATRIC" id="fig|1284664.3.peg.5729"/>
<dbReference type="Proteomes" id="UP000011732">
    <property type="component" value="Unassembled WGS sequence"/>
</dbReference>
<evidence type="ECO:0000313" key="7">
    <source>
        <dbReference type="Proteomes" id="UP000011732"/>
    </source>
</evidence>
<protein>
    <recommendedName>
        <fullName evidence="3">citrate synthase (unknown stereospecificity)</fullName>
        <ecNumber evidence="3">2.3.3.16</ecNumber>
    </recommendedName>
</protein>
<dbReference type="SUPFAM" id="SSF46955">
    <property type="entry name" value="Putative DNA-binding domain"/>
    <property type="match status" value="1"/>
</dbReference>
<dbReference type="Pfam" id="PF00285">
    <property type="entry name" value="Citrate_synt"/>
    <property type="match status" value="1"/>
</dbReference>
<evidence type="ECO:0000256" key="3">
    <source>
        <dbReference type="ARBA" id="ARBA00012972"/>
    </source>
</evidence>
<dbReference type="InterPro" id="IPR009061">
    <property type="entry name" value="DNA-bd_dom_put_sf"/>
</dbReference>
<evidence type="ECO:0000256" key="2">
    <source>
        <dbReference type="ARBA" id="ARBA00010566"/>
    </source>
</evidence>
<dbReference type="EMBL" id="AOHP01000144">
    <property type="protein sequence ID" value="EMF23988.1"/>
    <property type="molecule type" value="Genomic_DNA"/>
</dbReference>
<dbReference type="GO" id="GO:0036440">
    <property type="term" value="F:citrate synthase activity"/>
    <property type="evidence" value="ECO:0007669"/>
    <property type="project" value="UniProtKB-EC"/>
</dbReference>
<keyword evidence="4" id="KW-0808">Transferase</keyword>
<evidence type="ECO:0000256" key="1">
    <source>
        <dbReference type="ARBA" id="ARBA00005163"/>
    </source>
</evidence>
<name>M3CIU0_STREZ</name>
<gene>
    <name evidence="6" type="ORF">H114_28646</name>
</gene>